<sequence length="203" mass="21145">MVHPAVRGVYQEAVEQIAVGLARGGVGDLAVCSLSDFKTLNPPGGGAVIFAIGDRVAAEVADAGSAAVVGLLVTRLHPAMQWGVSLFADPGAVIRRIRALKPDVAGVHLVHLKAAPGDAIGKTRAAVERAGLQWQATPVASVRDAARAIEQLKSTGTAETAVWFHNGVLGLNPDVLIPPLVRISWNRQLFVVADDAAYVERGS</sequence>
<name>A0ABS1CPS4_9GAMM</name>
<feature type="non-terminal residue" evidence="1">
    <location>
        <position position="203"/>
    </location>
</feature>
<comment type="caution">
    <text evidence="1">The sequence shown here is derived from an EMBL/GenBank/DDBJ whole genome shotgun (WGS) entry which is preliminary data.</text>
</comment>
<protein>
    <submittedName>
        <fullName evidence="1">Uncharacterized protein</fullName>
    </submittedName>
</protein>
<organism evidence="1 2">
    <name type="scientific">Thiohalocapsa halophila</name>
    <dbReference type="NCBI Taxonomy" id="69359"/>
    <lineage>
        <taxon>Bacteria</taxon>
        <taxon>Pseudomonadati</taxon>
        <taxon>Pseudomonadota</taxon>
        <taxon>Gammaproteobacteria</taxon>
        <taxon>Chromatiales</taxon>
        <taxon>Chromatiaceae</taxon>
        <taxon>Thiohalocapsa</taxon>
    </lineage>
</organism>
<dbReference type="EMBL" id="NRRV01000150">
    <property type="protein sequence ID" value="MBK1633937.1"/>
    <property type="molecule type" value="Genomic_DNA"/>
</dbReference>
<reference evidence="1 2" key="1">
    <citation type="journal article" date="2020" name="Microorganisms">
        <title>Osmotic Adaptation and Compatible Solute Biosynthesis of Phototrophic Bacteria as Revealed from Genome Analyses.</title>
        <authorList>
            <person name="Imhoff J.F."/>
            <person name="Rahn T."/>
            <person name="Kunzel S."/>
            <person name="Keller A."/>
            <person name="Neulinger S.C."/>
        </authorList>
    </citation>
    <scope>NUCLEOTIDE SEQUENCE [LARGE SCALE GENOMIC DNA]</scope>
    <source>
        <strain evidence="1 2">DSM 6210</strain>
    </source>
</reference>
<accession>A0ABS1CPS4</accession>
<evidence type="ECO:0000313" key="2">
    <source>
        <dbReference type="Proteomes" id="UP000748752"/>
    </source>
</evidence>
<evidence type="ECO:0000313" key="1">
    <source>
        <dbReference type="EMBL" id="MBK1633937.1"/>
    </source>
</evidence>
<proteinExistence type="predicted"/>
<gene>
    <name evidence="1" type="ORF">CKO31_25060</name>
</gene>
<keyword evidence="2" id="KW-1185">Reference proteome</keyword>
<dbReference type="Gene3D" id="3.40.50.2300">
    <property type="match status" value="1"/>
</dbReference>
<dbReference type="Proteomes" id="UP000748752">
    <property type="component" value="Unassembled WGS sequence"/>
</dbReference>